<dbReference type="EMBL" id="HAEA01006723">
    <property type="protein sequence ID" value="SBQ35203.1"/>
    <property type="molecule type" value="Transcribed_RNA"/>
</dbReference>
<proteinExistence type="predicted"/>
<evidence type="ECO:0000313" key="2">
    <source>
        <dbReference type="EMBL" id="SBQ35203.1"/>
    </source>
</evidence>
<accession>A0A1A8DNS0</accession>
<name>A0A1A8DNS0_NOTKA</name>
<feature type="non-terminal residue" evidence="2">
    <location>
        <position position="1"/>
    </location>
</feature>
<gene>
    <name evidence="2" type="primary">Nfu_g_1_006613</name>
</gene>
<protein>
    <submittedName>
        <fullName evidence="2">Uncharacterized protein</fullName>
    </submittedName>
</protein>
<dbReference type="AlphaFoldDB" id="A0A1A8DNS0"/>
<feature type="region of interest" description="Disordered" evidence="1">
    <location>
        <begin position="38"/>
        <end position="62"/>
    </location>
</feature>
<feature type="non-terminal residue" evidence="2">
    <location>
        <position position="62"/>
    </location>
</feature>
<sequence length="62" mass="7060">RTRLSLNQEQLRDICLGLFYKDLKDQKAFALTGEEKVQAASHESPSSVHHVPSSPRLTKSYF</sequence>
<organism evidence="2">
    <name type="scientific">Nothobranchius kadleci</name>
    <name type="common">African annual killifish</name>
    <dbReference type="NCBI Taxonomy" id="1051664"/>
    <lineage>
        <taxon>Eukaryota</taxon>
        <taxon>Metazoa</taxon>
        <taxon>Chordata</taxon>
        <taxon>Craniata</taxon>
        <taxon>Vertebrata</taxon>
        <taxon>Euteleostomi</taxon>
        <taxon>Actinopterygii</taxon>
        <taxon>Neopterygii</taxon>
        <taxon>Teleostei</taxon>
        <taxon>Neoteleostei</taxon>
        <taxon>Acanthomorphata</taxon>
        <taxon>Ovalentaria</taxon>
        <taxon>Atherinomorphae</taxon>
        <taxon>Cyprinodontiformes</taxon>
        <taxon>Nothobranchiidae</taxon>
        <taxon>Nothobranchius</taxon>
    </lineage>
</organism>
<reference evidence="2" key="2">
    <citation type="submission" date="2016-06" db="EMBL/GenBank/DDBJ databases">
        <title>The genome of a short-lived fish provides insights into sex chromosome evolution and the genetic control of aging.</title>
        <authorList>
            <person name="Reichwald K."/>
            <person name="Felder M."/>
            <person name="Petzold A."/>
            <person name="Koch P."/>
            <person name="Groth M."/>
            <person name="Platzer M."/>
        </authorList>
    </citation>
    <scope>NUCLEOTIDE SEQUENCE</scope>
    <source>
        <tissue evidence="2">Brain</tissue>
    </source>
</reference>
<reference evidence="2" key="1">
    <citation type="submission" date="2016-05" db="EMBL/GenBank/DDBJ databases">
        <authorList>
            <person name="Lavstsen T."/>
            <person name="Jespersen J.S."/>
        </authorList>
    </citation>
    <scope>NUCLEOTIDE SEQUENCE</scope>
    <source>
        <tissue evidence="2">Brain</tissue>
    </source>
</reference>
<evidence type="ECO:0000256" key="1">
    <source>
        <dbReference type="SAM" id="MobiDB-lite"/>
    </source>
</evidence>
<feature type="compositionally biased region" description="Low complexity" evidence="1">
    <location>
        <begin position="41"/>
        <end position="55"/>
    </location>
</feature>